<evidence type="ECO:0000313" key="1">
    <source>
        <dbReference type="EMBL" id="GAG00305.1"/>
    </source>
</evidence>
<proteinExistence type="predicted"/>
<dbReference type="AlphaFoldDB" id="X0U403"/>
<reference evidence="1" key="1">
    <citation type="journal article" date="2014" name="Front. Microbiol.">
        <title>High frequency of phylogenetically diverse reductive dehalogenase-homologous genes in deep subseafloor sedimentary metagenomes.</title>
        <authorList>
            <person name="Kawai M."/>
            <person name="Futagami T."/>
            <person name="Toyoda A."/>
            <person name="Takaki Y."/>
            <person name="Nishi S."/>
            <person name="Hori S."/>
            <person name="Arai W."/>
            <person name="Tsubouchi T."/>
            <person name="Morono Y."/>
            <person name="Uchiyama I."/>
            <person name="Ito T."/>
            <person name="Fujiyama A."/>
            <person name="Inagaki F."/>
            <person name="Takami H."/>
        </authorList>
    </citation>
    <scope>NUCLEOTIDE SEQUENCE</scope>
    <source>
        <strain evidence="1">Expedition CK06-06</strain>
    </source>
</reference>
<protein>
    <submittedName>
        <fullName evidence="1">Uncharacterized protein</fullName>
    </submittedName>
</protein>
<organism evidence="1">
    <name type="scientific">marine sediment metagenome</name>
    <dbReference type="NCBI Taxonomy" id="412755"/>
    <lineage>
        <taxon>unclassified sequences</taxon>
        <taxon>metagenomes</taxon>
        <taxon>ecological metagenomes</taxon>
    </lineage>
</organism>
<gene>
    <name evidence="1" type="ORF">S01H1_41539</name>
</gene>
<comment type="caution">
    <text evidence="1">The sequence shown here is derived from an EMBL/GenBank/DDBJ whole genome shotgun (WGS) entry which is preliminary data.</text>
</comment>
<name>X0U403_9ZZZZ</name>
<sequence>MHGGRKVGPVSTAELEQLAANEAIQPNDRVRRVGSKHVLHRLVAGRGVVAMDPLGFQLSEKACGRRVIVAVTPPAQAAEDAMFLEELLEVARRLQTAAVAVIQQAYLWLVMRKGHPQLP</sequence>
<dbReference type="EMBL" id="BARS01026351">
    <property type="protein sequence ID" value="GAG00305.1"/>
    <property type="molecule type" value="Genomic_DNA"/>
</dbReference>
<accession>X0U403</accession>